<dbReference type="GO" id="GO:0006337">
    <property type="term" value="P:nucleosome disassembly"/>
    <property type="evidence" value="ECO:0007669"/>
    <property type="project" value="EnsemblFungi"/>
</dbReference>
<feature type="compositionally biased region" description="Acidic residues" evidence="3">
    <location>
        <begin position="347"/>
        <end position="384"/>
    </location>
</feature>
<evidence type="ECO:0000313" key="4">
    <source>
        <dbReference type="EMBL" id="ATZ48384.1"/>
    </source>
</evidence>
<dbReference type="EMBL" id="CP009807">
    <property type="protein sequence ID" value="ATZ48384.1"/>
    <property type="molecule type" value="Genomic_DNA"/>
</dbReference>
<dbReference type="FunFam" id="1.20.5.1500:FF:000004">
    <property type="entry name" value="Nucleosome assembly protein Nap1"/>
    <property type="match status" value="1"/>
</dbReference>
<dbReference type="Gene3D" id="3.30.1120.90">
    <property type="entry name" value="Nucleosome assembly protein"/>
    <property type="match status" value="1"/>
</dbReference>
<accession>A0A384JDI7</accession>
<reference evidence="4 5" key="2">
    <citation type="journal article" date="2012" name="Eukaryot. Cell">
        <title>Genome update of Botrytis cinerea strains B05.10 and T4.</title>
        <authorList>
            <person name="Staats M."/>
            <person name="van Kan J.A."/>
        </authorList>
    </citation>
    <scope>NUCLEOTIDE SEQUENCE [LARGE SCALE GENOMIC DNA]</scope>
    <source>
        <strain evidence="4 5">B05.10</strain>
    </source>
</reference>
<dbReference type="OMA" id="AAECKQN"/>
<dbReference type="GO" id="GO:0032968">
    <property type="term" value="P:positive regulation of transcription elongation by RNA polymerase II"/>
    <property type="evidence" value="ECO:0007669"/>
    <property type="project" value="EnsemblFungi"/>
</dbReference>
<protein>
    <submittedName>
        <fullName evidence="4">Bcnap1</fullName>
    </submittedName>
</protein>
<dbReference type="GO" id="GO:0006334">
    <property type="term" value="P:nucleosome assembly"/>
    <property type="evidence" value="ECO:0007669"/>
    <property type="project" value="EnsemblFungi"/>
</dbReference>
<dbReference type="FunFam" id="3.30.1120.90:FF:000003">
    <property type="entry name" value="Nucleosome assembly protein"/>
    <property type="match status" value="1"/>
</dbReference>
<dbReference type="GO" id="GO:0051082">
    <property type="term" value="F:unfolded protein binding"/>
    <property type="evidence" value="ECO:0007669"/>
    <property type="project" value="EnsemblFungi"/>
</dbReference>
<dbReference type="GO" id="GO:0031116">
    <property type="term" value="P:positive regulation of microtubule polymerization"/>
    <property type="evidence" value="ECO:0007669"/>
    <property type="project" value="EnsemblFungi"/>
</dbReference>
<dbReference type="InterPro" id="IPR002164">
    <property type="entry name" value="NAP_family"/>
</dbReference>
<evidence type="ECO:0000256" key="1">
    <source>
        <dbReference type="ARBA" id="ARBA00009947"/>
    </source>
</evidence>
<gene>
    <name evidence="4" type="primary">Bcnap1</name>
    <name evidence="4" type="ORF">BCIN_03g06090</name>
</gene>
<evidence type="ECO:0000256" key="2">
    <source>
        <dbReference type="RuleBase" id="RU003876"/>
    </source>
</evidence>
<feature type="compositionally biased region" description="Basic and acidic residues" evidence="3">
    <location>
        <begin position="385"/>
        <end position="398"/>
    </location>
</feature>
<dbReference type="Proteomes" id="UP000001798">
    <property type="component" value="Chromosome 3"/>
</dbReference>
<feature type="compositionally biased region" description="Low complexity" evidence="3">
    <location>
        <begin position="8"/>
        <end position="25"/>
    </location>
</feature>
<dbReference type="GO" id="GO:0032174">
    <property type="term" value="C:cellular bud neck septin collar"/>
    <property type="evidence" value="ECO:0007669"/>
    <property type="project" value="EnsemblFungi"/>
</dbReference>
<dbReference type="PANTHER" id="PTHR11875">
    <property type="entry name" value="TESTIS-SPECIFIC Y-ENCODED PROTEIN"/>
    <property type="match status" value="1"/>
</dbReference>
<dbReference type="VEuPathDB" id="FungiDB:Bcin03g06090"/>
<dbReference type="GO" id="GO:0042393">
    <property type="term" value="F:histone binding"/>
    <property type="evidence" value="ECO:0007669"/>
    <property type="project" value="EnsemblFungi"/>
</dbReference>
<dbReference type="GO" id="GO:0042802">
    <property type="term" value="F:identical protein binding"/>
    <property type="evidence" value="ECO:0007669"/>
    <property type="project" value="EnsemblFungi"/>
</dbReference>
<dbReference type="SUPFAM" id="SSF143113">
    <property type="entry name" value="NAP-like"/>
    <property type="match status" value="1"/>
</dbReference>
<dbReference type="GO" id="GO:0006607">
    <property type="term" value="P:NLS-bearing protein import into nucleus"/>
    <property type="evidence" value="ECO:0007669"/>
    <property type="project" value="EnsemblFungi"/>
</dbReference>
<evidence type="ECO:0000256" key="3">
    <source>
        <dbReference type="SAM" id="MobiDB-lite"/>
    </source>
</evidence>
<dbReference type="RefSeq" id="XP_001555380.1">
    <property type="nucleotide sequence ID" value="XM_001555330.2"/>
</dbReference>
<dbReference type="GO" id="GO:0005634">
    <property type="term" value="C:nucleus"/>
    <property type="evidence" value="ECO:0007669"/>
    <property type="project" value="InterPro"/>
</dbReference>
<reference evidence="4 5" key="1">
    <citation type="journal article" date="2011" name="PLoS Genet.">
        <title>Genomic analysis of the necrotrophic fungal pathogens Sclerotinia sclerotiorum and Botrytis cinerea.</title>
        <authorList>
            <person name="Amselem J."/>
            <person name="Cuomo C.A."/>
            <person name="van Kan J.A."/>
            <person name="Viaud M."/>
            <person name="Benito E.P."/>
            <person name="Couloux A."/>
            <person name="Coutinho P.M."/>
            <person name="de Vries R.P."/>
            <person name="Dyer P.S."/>
            <person name="Fillinger S."/>
            <person name="Fournier E."/>
            <person name="Gout L."/>
            <person name="Hahn M."/>
            <person name="Kohn L."/>
            <person name="Lapalu N."/>
            <person name="Plummer K.M."/>
            <person name="Pradier J.M."/>
            <person name="Quevillon E."/>
            <person name="Sharon A."/>
            <person name="Simon A."/>
            <person name="ten Have A."/>
            <person name="Tudzynski B."/>
            <person name="Tudzynski P."/>
            <person name="Wincker P."/>
            <person name="Andrew M."/>
            <person name="Anthouard V."/>
            <person name="Beever R.E."/>
            <person name="Beffa R."/>
            <person name="Benoit I."/>
            <person name="Bouzid O."/>
            <person name="Brault B."/>
            <person name="Chen Z."/>
            <person name="Choquer M."/>
            <person name="Collemare J."/>
            <person name="Cotton P."/>
            <person name="Danchin E.G."/>
            <person name="Da Silva C."/>
            <person name="Gautier A."/>
            <person name="Giraud C."/>
            <person name="Giraud T."/>
            <person name="Gonzalez C."/>
            <person name="Grossetete S."/>
            <person name="Guldener U."/>
            <person name="Henrissat B."/>
            <person name="Howlett B.J."/>
            <person name="Kodira C."/>
            <person name="Kretschmer M."/>
            <person name="Lappartient A."/>
            <person name="Leroch M."/>
            <person name="Levis C."/>
            <person name="Mauceli E."/>
            <person name="Neuveglise C."/>
            <person name="Oeser B."/>
            <person name="Pearson M."/>
            <person name="Poulain J."/>
            <person name="Poussereau N."/>
            <person name="Quesneville H."/>
            <person name="Rascle C."/>
            <person name="Schumacher J."/>
            <person name="Segurens B."/>
            <person name="Sexton A."/>
            <person name="Silva E."/>
            <person name="Sirven C."/>
            <person name="Soanes D.M."/>
            <person name="Talbot N.J."/>
            <person name="Templeton M."/>
            <person name="Yandava C."/>
            <person name="Yarden O."/>
            <person name="Zeng Q."/>
            <person name="Rollins J.A."/>
            <person name="Lebrun M.H."/>
            <person name="Dickman M."/>
        </authorList>
    </citation>
    <scope>NUCLEOTIDE SEQUENCE [LARGE SCALE GENOMIC DNA]</scope>
    <source>
        <strain evidence="4 5">B05.10</strain>
    </source>
</reference>
<proteinExistence type="inferred from homology"/>
<keyword evidence="5" id="KW-1185">Reference proteome</keyword>
<comment type="similarity">
    <text evidence="1 2">Belongs to the nucleosome assembly protein (NAP) family.</text>
</comment>
<dbReference type="GO" id="GO:0098841">
    <property type="term" value="P:protein localization to cell division site after cytokinesis"/>
    <property type="evidence" value="ECO:0007669"/>
    <property type="project" value="EnsemblFungi"/>
</dbReference>
<feature type="region of interest" description="Disordered" evidence="3">
    <location>
        <begin position="347"/>
        <end position="398"/>
    </location>
</feature>
<dbReference type="InterPro" id="IPR037231">
    <property type="entry name" value="NAP-like_sf"/>
</dbReference>
<dbReference type="GO" id="GO:0042274">
    <property type="term" value="P:ribosomal small subunit biogenesis"/>
    <property type="evidence" value="ECO:0007669"/>
    <property type="project" value="EnsemblFungi"/>
</dbReference>
<dbReference type="AlphaFoldDB" id="A0A384JDI7"/>
<dbReference type="GO" id="GO:0000511">
    <property type="term" value="F:H2A-H2B histone complex chaperone activity"/>
    <property type="evidence" value="ECO:0007669"/>
    <property type="project" value="EnsemblFungi"/>
</dbReference>
<dbReference type="Gene3D" id="1.20.5.1500">
    <property type="match status" value="1"/>
</dbReference>
<feature type="region of interest" description="Disordered" evidence="3">
    <location>
        <begin position="135"/>
        <end position="162"/>
    </location>
</feature>
<dbReference type="GO" id="GO:1990317">
    <property type="term" value="C:Gin4 complex"/>
    <property type="evidence" value="ECO:0007669"/>
    <property type="project" value="EnsemblFungi"/>
</dbReference>
<dbReference type="KEGG" id="bfu:BCIN_03g06090"/>
<dbReference type="GO" id="GO:0030332">
    <property type="term" value="F:cyclin binding"/>
    <property type="evidence" value="ECO:0007669"/>
    <property type="project" value="EnsemblFungi"/>
</dbReference>
<dbReference type="GO" id="GO:0008047">
    <property type="term" value="F:enzyme activator activity"/>
    <property type="evidence" value="ECO:0007669"/>
    <property type="project" value="EnsemblFungi"/>
</dbReference>
<sequence length="398" mass="45362">MSDIPKKNNPQTAPTPQNTPMNNAPISSHAQQPGVGTIKEEEFDRATAASIFAQNPKLVEMIQGKLGSLVGRSSGYVESLPTPVRRRVAGLKGVQKEHSKLEAEFQEEVLELEKKYFAKFTPLYQKRAKIVNGEVEPTEEEIKSGEEDDEEHDAEQAEKVDESAEKISGIPEFWLSAMKNQVSLAEMITDRDEAALKDLTDIQMEYLDKPGFRLIFQFADNEFFTNKTITKTYFYQNESGYGGDFIYDHAEGDKINWKEGKDLTVRVESKKQRNKNTKQTRVVKKTVPTESFFNFFSPPKAPTDEDDDDLASDIEERLELDYQLGEDIKEKLIPRAIDWFTGEALQFEELDDDLEEGDFEDEDDEEDMSEDRDDDEDESDEDDDAAKPKQEAAECKQS</sequence>
<dbReference type="OrthoDB" id="27325at2759"/>
<dbReference type="GeneID" id="5435938"/>
<dbReference type="GO" id="GO:0007117">
    <property type="term" value="P:budding cell bud growth"/>
    <property type="evidence" value="ECO:0007669"/>
    <property type="project" value="EnsemblFungi"/>
</dbReference>
<name>A0A384JDI7_BOTFB</name>
<feature type="region of interest" description="Disordered" evidence="3">
    <location>
        <begin position="1"/>
        <end position="39"/>
    </location>
</feature>
<dbReference type="Pfam" id="PF00956">
    <property type="entry name" value="NAP"/>
    <property type="match status" value="1"/>
</dbReference>
<organism evidence="4 5">
    <name type="scientific">Botryotinia fuckeliana (strain B05.10)</name>
    <name type="common">Noble rot fungus</name>
    <name type="synonym">Botrytis cinerea</name>
    <dbReference type="NCBI Taxonomy" id="332648"/>
    <lineage>
        <taxon>Eukaryota</taxon>
        <taxon>Fungi</taxon>
        <taxon>Dikarya</taxon>
        <taxon>Ascomycota</taxon>
        <taxon>Pezizomycotina</taxon>
        <taxon>Leotiomycetes</taxon>
        <taxon>Helotiales</taxon>
        <taxon>Sclerotiniaceae</taxon>
        <taxon>Botrytis</taxon>
    </lineage>
</organism>
<evidence type="ECO:0000313" key="5">
    <source>
        <dbReference type="Proteomes" id="UP000001798"/>
    </source>
</evidence>
<reference evidence="4 5" key="3">
    <citation type="journal article" date="2017" name="Mol. Plant Pathol.">
        <title>A gapless genome sequence of the fungus Botrytis cinerea.</title>
        <authorList>
            <person name="Van Kan J.A."/>
            <person name="Stassen J.H."/>
            <person name="Mosbach A."/>
            <person name="Van Der Lee T.A."/>
            <person name="Faino L."/>
            <person name="Farmer A.D."/>
            <person name="Papasotiriou D.G."/>
            <person name="Zhou S."/>
            <person name="Seidl M.F."/>
            <person name="Cottam E."/>
            <person name="Edel D."/>
            <person name="Hahn M."/>
            <person name="Schwartz D.C."/>
            <person name="Dietrich R.A."/>
            <person name="Widdison S."/>
            <person name="Scalliet G."/>
        </authorList>
    </citation>
    <scope>NUCLEOTIDE SEQUENCE [LARGE SCALE GENOMIC DNA]</scope>
    <source>
        <strain evidence="4 5">B05.10</strain>
    </source>
</reference>